<dbReference type="Pfam" id="PF03959">
    <property type="entry name" value="FSH1"/>
    <property type="match status" value="1"/>
</dbReference>
<dbReference type="InterPro" id="IPR050593">
    <property type="entry name" value="LovG"/>
</dbReference>
<proteinExistence type="predicted"/>
<dbReference type="GO" id="GO:0016787">
    <property type="term" value="F:hydrolase activity"/>
    <property type="evidence" value="ECO:0007669"/>
    <property type="project" value="UniProtKB-KW"/>
</dbReference>
<feature type="domain" description="Serine hydrolase" evidence="2">
    <location>
        <begin position="6"/>
        <end position="234"/>
    </location>
</feature>
<comment type="caution">
    <text evidence="3">The sequence shown here is derived from an EMBL/GenBank/DDBJ whole genome shotgun (WGS) entry which is preliminary data.</text>
</comment>
<dbReference type="Proteomes" id="UP000785679">
    <property type="component" value="Unassembled WGS sequence"/>
</dbReference>
<reference evidence="3" key="1">
    <citation type="submission" date="2019-06" db="EMBL/GenBank/DDBJ databases">
        <authorList>
            <person name="Zheng W."/>
        </authorList>
    </citation>
    <scope>NUCLEOTIDE SEQUENCE</scope>
    <source>
        <strain evidence="3">QDHG01</strain>
    </source>
</reference>
<dbReference type="OrthoDB" id="414698at2759"/>
<dbReference type="InterPro" id="IPR005645">
    <property type="entry name" value="FSH-like_dom"/>
</dbReference>
<dbReference type="PANTHER" id="PTHR48070:SF6">
    <property type="entry name" value="ESTERASE OVCA2"/>
    <property type="match status" value="1"/>
</dbReference>
<dbReference type="EMBL" id="RRYP01014286">
    <property type="protein sequence ID" value="TNV76050.1"/>
    <property type="molecule type" value="Genomic_DNA"/>
</dbReference>
<protein>
    <recommendedName>
        <fullName evidence="2">Serine hydrolase domain-containing protein</fullName>
    </recommendedName>
</protein>
<dbReference type="InterPro" id="IPR029058">
    <property type="entry name" value="AB_hydrolase_fold"/>
</dbReference>
<dbReference type="AlphaFoldDB" id="A0A8J8NK84"/>
<name>A0A8J8NK84_HALGN</name>
<dbReference type="PANTHER" id="PTHR48070">
    <property type="entry name" value="ESTERASE OVCA2"/>
    <property type="match status" value="1"/>
</dbReference>
<sequence length="258" mass="30115">MESKPTKLRVLCLYGMNNTIESFQLMTEPLRERYGNLIEFVYINGPILLDPEVYPPEAGFLKKGIKGPFRAWLQRYNADDLTTEEKAQIQRTLQPFGETPDDKGYMTGFDESLQTLIKAFREQGPFDGVLSFSQGSSMYRYFNWWTQVKKREEHRDIKLPRFHMMFAGTTYVNAMVKVDGVWYRHGDHPCQIETLHVYGKKDPFFGLCEAETLLFKPITVVVHQEGHKIPKEHTPDNQKIIDDFVASKNREKNERPKL</sequence>
<evidence type="ECO:0000256" key="1">
    <source>
        <dbReference type="ARBA" id="ARBA00022801"/>
    </source>
</evidence>
<accession>A0A8J8NK84</accession>
<dbReference type="Gene3D" id="3.40.50.1820">
    <property type="entry name" value="alpha/beta hydrolase"/>
    <property type="match status" value="1"/>
</dbReference>
<dbReference type="GO" id="GO:0005634">
    <property type="term" value="C:nucleus"/>
    <property type="evidence" value="ECO:0007669"/>
    <property type="project" value="TreeGrafter"/>
</dbReference>
<evidence type="ECO:0000259" key="2">
    <source>
        <dbReference type="Pfam" id="PF03959"/>
    </source>
</evidence>
<gene>
    <name evidence="3" type="ORF">FGO68_gene8372</name>
</gene>
<dbReference type="GO" id="GO:0005737">
    <property type="term" value="C:cytoplasm"/>
    <property type="evidence" value="ECO:0007669"/>
    <property type="project" value="TreeGrafter"/>
</dbReference>
<organism evidence="3 4">
    <name type="scientific">Halteria grandinella</name>
    <dbReference type="NCBI Taxonomy" id="5974"/>
    <lineage>
        <taxon>Eukaryota</taxon>
        <taxon>Sar</taxon>
        <taxon>Alveolata</taxon>
        <taxon>Ciliophora</taxon>
        <taxon>Intramacronucleata</taxon>
        <taxon>Spirotrichea</taxon>
        <taxon>Stichotrichia</taxon>
        <taxon>Sporadotrichida</taxon>
        <taxon>Halteriidae</taxon>
        <taxon>Halteria</taxon>
    </lineage>
</organism>
<keyword evidence="1" id="KW-0378">Hydrolase</keyword>
<keyword evidence="4" id="KW-1185">Reference proteome</keyword>
<evidence type="ECO:0000313" key="4">
    <source>
        <dbReference type="Proteomes" id="UP000785679"/>
    </source>
</evidence>
<evidence type="ECO:0000313" key="3">
    <source>
        <dbReference type="EMBL" id="TNV76050.1"/>
    </source>
</evidence>